<dbReference type="InterPro" id="IPR027417">
    <property type="entry name" value="P-loop_NTPase"/>
</dbReference>
<dbReference type="InterPro" id="IPR050678">
    <property type="entry name" value="DNA_Partitioning_ATPase"/>
</dbReference>
<dbReference type="RefSeq" id="WP_277864838.1">
    <property type="nucleotide sequence ID" value="NZ_JARRAG010000009.1"/>
</dbReference>
<dbReference type="CDD" id="cd02042">
    <property type="entry name" value="ParAB_family"/>
    <property type="match status" value="1"/>
</dbReference>
<dbReference type="PIRSF" id="PIRSF009320">
    <property type="entry name" value="Nuc_binding_HP_1000"/>
    <property type="match status" value="1"/>
</dbReference>
<dbReference type="Proteomes" id="UP001216907">
    <property type="component" value="Unassembled WGS sequence"/>
</dbReference>
<dbReference type="PANTHER" id="PTHR13696">
    <property type="entry name" value="P-LOOP CONTAINING NUCLEOSIDE TRIPHOSPHATE HYDROLASE"/>
    <property type="match status" value="1"/>
</dbReference>
<comment type="caution">
    <text evidence="2">The sequence shown here is derived from an EMBL/GenBank/DDBJ whole genome shotgun (WGS) entry which is preliminary data.</text>
</comment>
<reference evidence="2 3" key="1">
    <citation type="submission" date="2023-03" db="EMBL/GenBank/DDBJ databases">
        <title>Paludisphaera mucosa sp. nov. a novel planctomycete from northern fen.</title>
        <authorList>
            <person name="Ivanova A."/>
        </authorList>
    </citation>
    <scope>NUCLEOTIDE SEQUENCE [LARGE SCALE GENOMIC DNA]</scope>
    <source>
        <strain evidence="2 3">Pla2</strain>
    </source>
</reference>
<gene>
    <name evidence="2" type="ORF">PZE19_32540</name>
</gene>
<dbReference type="SUPFAM" id="SSF52540">
    <property type="entry name" value="P-loop containing nucleoside triphosphate hydrolases"/>
    <property type="match status" value="1"/>
</dbReference>
<proteinExistence type="predicted"/>
<protein>
    <submittedName>
        <fullName evidence="2">ParA family protein</fullName>
    </submittedName>
</protein>
<organism evidence="2 3">
    <name type="scientific">Paludisphaera mucosa</name>
    <dbReference type="NCBI Taxonomy" id="3030827"/>
    <lineage>
        <taxon>Bacteria</taxon>
        <taxon>Pseudomonadati</taxon>
        <taxon>Planctomycetota</taxon>
        <taxon>Planctomycetia</taxon>
        <taxon>Isosphaerales</taxon>
        <taxon>Isosphaeraceae</taxon>
        <taxon>Paludisphaera</taxon>
    </lineage>
</organism>
<sequence length="208" mass="21965">MIVTVASFKGGVGKTTSAVHLAAYFAKLDKTVLIDGDPNRSSTAWAARGALPFDVADEAMTAKVARAYEHLVFDTAARPDPDVLRVLAEGCDMLVIPTTADGLSFDALMLTVAALQKIDAAKYRILVTMAPPRPARDGDIAREALAAQGLPVFGTTVRALKAFKTAGTEGVVVSGVKDPRANLGWWDYVAVCDELVTLVEGVRYGQAG</sequence>
<dbReference type="Pfam" id="PF01656">
    <property type="entry name" value="CbiA"/>
    <property type="match status" value="1"/>
</dbReference>
<dbReference type="EMBL" id="JARRAG010000009">
    <property type="protein sequence ID" value="MDG3008519.1"/>
    <property type="molecule type" value="Genomic_DNA"/>
</dbReference>
<evidence type="ECO:0000259" key="1">
    <source>
        <dbReference type="Pfam" id="PF01656"/>
    </source>
</evidence>
<keyword evidence="3" id="KW-1185">Reference proteome</keyword>
<dbReference type="Gene3D" id="3.40.50.300">
    <property type="entry name" value="P-loop containing nucleotide triphosphate hydrolases"/>
    <property type="match status" value="1"/>
</dbReference>
<evidence type="ECO:0000313" key="3">
    <source>
        <dbReference type="Proteomes" id="UP001216907"/>
    </source>
</evidence>
<dbReference type="InterPro" id="IPR002586">
    <property type="entry name" value="CobQ/CobB/MinD/ParA_Nub-bd_dom"/>
</dbReference>
<accession>A0ABT6FLW7</accession>
<name>A0ABT6FLW7_9BACT</name>
<feature type="domain" description="CobQ/CobB/MinD/ParA nucleotide binding" evidence="1">
    <location>
        <begin position="3"/>
        <end position="170"/>
    </location>
</feature>
<dbReference type="PANTHER" id="PTHR13696:SF96">
    <property type="entry name" value="COBQ_COBB_MIND_PARA NUCLEOTIDE BINDING DOMAIN-CONTAINING PROTEIN"/>
    <property type="match status" value="1"/>
</dbReference>
<evidence type="ECO:0000313" key="2">
    <source>
        <dbReference type="EMBL" id="MDG3008519.1"/>
    </source>
</evidence>